<reference evidence="2" key="1">
    <citation type="submission" date="2016-09" db="EMBL/GenBank/DDBJ databases">
        <authorList>
            <person name="Guldener U."/>
        </authorList>
    </citation>
    <scope>NUCLEOTIDE SEQUENCE [LARGE SCALE GENOMIC DNA]</scope>
    <source>
        <strain evidence="2">V64-1</strain>
    </source>
</reference>
<gene>
    <name evidence="1" type="ORF">FRV6_14939</name>
</gene>
<organism evidence="1 2">
    <name type="scientific">Fusarium oxysporum</name>
    <name type="common">Fusarium vascular wilt</name>
    <dbReference type="NCBI Taxonomy" id="5507"/>
    <lineage>
        <taxon>Eukaryota</taxon>
        <taxon>Fungi</taxon>
        <taxon>Dikarya</taxon>
        <taxon>Ascomycota</taxon>
        <taxon>Pezizomycotina</taxon>
        <taxon>Sordariomycetes</taxon>
        <taxon>Hypocreomycetidae</taxon>
        <taxon>Hypocreales</taxon>
        <taxon>Nectriaceae</taxon>
        <taxon>Fusarium</taxon>
        <taxon>Fusarium oxysporum species complex</taxon>
    </lineage>
</organism>
<accession>A0A2H3TYL1</accession>
<evidence type="ECO:0000313" key="2">
    <source>
        <dbReference type="Proteomes" id="UP000219369"/>
    </source>
</evidence>
<proteinExistence type="predicted"/>
<protein>
    <submittedName>
        <fullName evidence="1">Related to tol protein</fullName>
    </submittedName>
</protein>
<dbReference type="PANTHER" id="PTHR33112">
    <property type="entry name" value="DOMAIN PROTEIN, PUTATIVE-RELATED"/>
    <property type="match status" value="1"/>
</dbReference>
<dbReference type="PANTHER" id="PTHR33112:SF16">
    <property type="entry name" value="HETEROKARYON INCOMPATIBILITY DOMAIN-CONTAINING PROTEIN"/>
    <property type="match status" value="1"/>
</dbReference>
<dbReference type="EMBL" id="FMJY01000009">
    <property type="protein sequence ID" value="SCO90811.1"/>
    <property type="molecule type" value="Genomic_DNA"/>
</dbReference>
<evidence type="ECO:0000313" key="1">
    <source>
        <dbReference type="EMBL" id="SCO90811.1"/>
    </source>
</evidence>
<name>A0A2H3TYL1_FUSOX</name>
<sequence>MTVDVYQQWINLVKTYSKCSLTCPDDRLMAMAGIAEMFKKNTGDEYLAGLWRSRIVEGLNWVVLDPTSRPQNPCRVPPWSWAVVDSSVLPQRTNLPRDEDLVDIIDAKSHPGQTSSRSQLVKGSIQLRGYVCKGTVRESCRRIGMEYTRLQLLEMPSTIYACPDTLETTFKGGESFSSLPLSPTLRRQVNNEDENPVGELFVITEGLVLQTVSGAGSTYKRVGQFVVTSLDNASFFGLITTAPKSRGGVALISADESRKS</sequence>
<dbReference type="Proteomes" id="UP000219369">
    <property type="component" value="Unassembled WGS sequence"/>
</dbReference>
<dbReference type="AlphaFoldDB" id="A0A2H3TYL1"/>
<dbReference type="OrthoDB" id="5083539at2759"/>